<dbReference type="Gene3D" id="3.10.450.40">
    <property type="match status" value="1"/>
</dbReference>
<dbReference type="SUPFAM" id="SSF160719">
    <property type="entry name" value="gpW/gp25-like"/>
    <property type="match status" value="1"/>
</dbReference>
<reference evidence="2 3" key="1">
    <citation type="submission" date="2006-05" db="EMBL/GenBank/DDBJ databases">
        <authorList>
            <person name="King G."/>
            <person name="Ferriera S."/>
            <person name="Johnson J."/>
            <person name="Kravitz S."/>
            <person name="Beeson K."/>
            <person name="Sutton G."/>
            <person name="Rogers Y.-H."/>
            <person name="Friedman R."/>
            <person name="Frazier M."/>
            <person name="Venter J.C."/>
        </authorList>
    </citation>
    <scope>NUCLEOTIDE SEQUENCE [LARGE SCALE GENOMIC DNA]</scope>
    <source>
        <strain evidence="3">ATCC 25650 / DSM 13394 / JCM 20685 / NBRC 16684 / NCIMB 2208 / IAM 12614 / B1</strain>
    </source>
</reference>
<proteinExistence type="predicted"/>
<organism evidence="2 3">
    <name type="scientific">Roseibium aggregatum (strain ATCC 25650 / DSM 13394 / JCM 20685 / NBRC 16684 / NCIMB 2208 / IAM 12614 / B1)</name>
    <name type="common">Stappia aggregata</name>
    <dbReference type="NCBI Taxonomy" id="384765"/>
    <lineage>
        <taxon>Bacteria</taxon>
        <taxon>Pseudomonadati</taxon>
        <taxon>Pseudomonadota</taxon>
        <taxon>Alphaproteobacteria</taxon>
        <taxon>Hyphomicrobiales</taxon>
        <taxon>Stappiaceae</taxon>
        <taxon>Roseibium</taxon>
    </lineage>
</organism>
<accession>A0NQ91</accession>
<evidence type="ECO:0000313" key="2">
    <source>
        <dbReference type="EMBL" id="EAV44949.1"/>
    </source>
</evidence>
<protein>
    <submittedName>
        <fullName evidence="2">Phage protein gp25</fullName>
    </submittedName>
</protein>
<dbReference type="AlphaFoldDB" id="A0NQ91"/>
<comment type="caution">
    <text evidence="2">The sequence shown here is derived from an EMBL/GenBank/DDBJ whole genome shotgun (WGS) entry which is preliminary data.</text>
</comment>
<dbReference type="InterPro" id="IPR007048">
    <property type="entry name" value="IraD/Gp25-like"/>
</dbReference>
<dbReference type="eggNOG" id="COG3628">
    <property type="taxonomic scope" value="Bacteria"/>
</dbReference>
<evidence type="ECO:0000313" key="3">
    <source>
        <dbReference type="Proteomes" id="UP000004848"/>
    </source>
</evidence>
<dbReference type="Proteomes" id="UP000004848">
    <property type="component" value="Unassembled WGS sequence"/>
</dbReference>
<evidence type="ECO:0000259" key="1">
    <source>
        <dbReference type="Pfam" id="PF04965"/>
    </source>
</evidence>
<dbReference type="Pfam" id="PF04965">
    <property type="entry name" value="GPW_gp25"/>
    <property type="match status" value="1"/>
</dbReference>
<name>A0NQ91_ROSAI</name>
<feature type="domain" description="IraD/Gp25-like" evidence="1">
    <location>
        <begin position="11"/>
        <end position="93"/>
    </location>
</feature>
<gene>
    <name evidence="2" type="ORF">SIAM614_13078</name>
</gene>
<sequence length="124" mass="13273">MLPLDNLTHTLQSVEVILSTGIGSRVMRRQFGGGVAELLGRAVKPSLMAIVQQVIGTAIDLWEPRLHVRRVSFSGSADAVRRGTVGIVIEADYRPSGHLGDFTIERNLSFSVRFAGGSASASVI</sequence>
<dbReference type="EMBL" id="AAUW01000004">
    <property type="protein sequence ID" value="EAV44949.1"/>
    <property type="molecule type" value="Genomic_DNA"/>
</dbReference>